<sequence length="151" mass="16335">PGRGRRAPSGDGGRAWRAAALALRLPRKGSGPRSRCRRRPMAKLRDCLPRLMLTLRSLLFWSLVYCYCGLCASIHLLKLLWSLGKGPAQTFRRPAREHPPACLSDPSLGTHCYVRIKVKDGAGLAVAGGSMTAARAGGAGLLLPRRRLSVP</sequence>
<evidence type="ECO:0000313" key="3">
    <source>
        <dbReference type="Proteomes" id="UP001266305"/>
    </source>
</evidence>
<gene>
    <name evidence="2" type="ORF">P7K49_016537</name>
</gene>
<dbReference type="Proteomes" id="UP001266305">
    <property type="component" value="Unassembled WGS sequence"/>
</dbReference>
<dbReference type="EMBL" id="JASSZA010000007">
    <property type="protein sequence ID" value="KAK2107023.1"/>
    <property type="molecule type" value="Genomic_DNA"/>
</dbReference>
<keyword evidence="3" id="KW-1185">Reference proteome</keyword>
<evidence type="ECO:0000313" key="2">
    <source>
        <dbReference type="EMBL" id="KAK2107023.1"/>
    </source>
</evidence>
<reference evidence="2 3" key="1">
    <citation type="submission" date="2023-05" db="EMBL/GenBank/DDBJ databases">
        <title>B98-5 Cell Line De Novo Hybrid Assembly: An Optical Mapping Approach.</title>
        <authorList>
            <person name="Kananen K."/>
            <person name="Auerbach J.A."/>
            <person name="Kautto E."/>
            <person name="Blachly J.S."/>
        </authorList>
    </citation>
    <scope>NUCLEOTIDE SEQUENCE [LARGE SCALE GENOMIC DNA]</scope>
    <source>
        <strain evidence="2">B95-8</strain>
        <tissue evidence="2">Cell line</tissue>
    </source>
</reference>
<name>A0ABQ9VCD3_SAGOE</name>
<keyword evidence="1" id="KW-1133">Transmembrane helix</keyword>
<evidence type="ECO:0000256" key="1">
    <source>
        <dbReference type="SAM" id="Phobius"/>
    </source>
</evidence>
<keyword evidence="1" id="KW-0812">Transmembrane</keyword>
<proteinExistence type="predicted"/>
<keyword evidence="1" id="KW-0472">Membrane</keyword>
<feature type="non-terminal residue" evidence="2">
    <location>
        <position position="1"/>
    </location>
</feature>
<organism evidence="2 3">
    <name type="scientific">Saguinus oedipus</name>
    <name type="common">Cotton-top tamarin</name>
    <name type="synonym">Oedipomidas oedipus</name>
    <dbReference type="NCBI Taxonomy" id="9490"/>
    <lineage>
        <taxon>Eukaryota</taxon>
        <taxon>Metazoa</taxon>
        <taxon>Chordata</taxon>
        <taxon>Craniata</taxon>
        <taxon>Vertebrata</taxon>
        <taxon>Euteleostomi</taxon>
        <taxon>Mammalia</taxon>
        <taxon>Eutheria</taxon>
        <taxon>Euarchontoglires</taxon>
        <taxon>Primates</taxon>
        <taxon>Haplorrhini</taxon>
        <taxon>Platyrrhini</taxon>
        <taxon>Cebidae</taxon>
        <taxon>Callitrichinae</taxon>
        <taxon>Saguinus</taxon>
    </lineage>
</organism>
<feature type="transmembrane region" description="Helical" evidence="1">
    <location>
        <begin position="58"/>
        <end position="83"/>
    </location>
</feature>
<accession>A0ABQ9VCD3</accession>
<comment type="caution">
    <text evidence="2">The sequence shown here is derived from an EMBL/GenBank/DDBJ whole genome shotgun (WGS) entry which is preliminary data.</text>
</comment>
<protein>
    <submittedName>
        <fullName evidence="2">Uncharacterized protein</fullName>
    </submittedName>
</protein>